<name>A0A316U9E4_9BASI</name>
<dbReference type="SUPFAM" id="SSF75304">
    <property type="entry name" value="Amidase signature (AS) enzymes"/>
    <property type="match status" value="1"/>
</dbReference>
<dbReference type="Proteomes" id="UP000245942">
    <property type="component" value="Unassembled WGS sequence"/>
</dbReference>
<comment type="similarity">
    <text evidence="11">Belongs to the amidase family. GatA subfamily.</text>
</comment>
<comment type="function">
    <text evidence="11">Allows the formation of correctly charged Gln-tRNA(Gln) through the transamidation of misacylated Glu-tRNA(Gln) in the mitochondria. The reaction takes place in the presence of glutamine and ATP through an activated gamma-phospho-Glu-tRNA(Gln).</text>
</comment>
<dbReference type="GO" id="GO:0050567">
    <property type="term" value="F:glutaminyl-tRNA synthase (glutamine-hydrolyzing) activity"/>
    <property type="evidence" value="ECO:0007669"/>
    <property type="project" value="UniProtKB-UniRule"/>
</dbReference>
<dbReference type="GO" id="GO:0016020">
    <property type="term" value="C:membrane"/>
    <property type="evidence" value="ECO:0007669"/>
    <property type="project" value="UniProtKB-SubCell"/>
</dbReference>
<dbReference type="PANTHER" id="PTHR11895:SF7">
    <property type="entry name" value="GLUTAMYL-TRNA(GLN) AMIDOTRANSFERASE SUBUNIT A, MITOCHONDRIAL"/>
    <property type="match status" value="1"/>
</dbReference>
<dbReference type="STRING" id="1684307.A0A316U9E4"/>
<dbReference type="CDD" id="cd07989">
    <property type="entry name" value="LPLAT_AGPAT-like"/>
    <property type="match status" value="1"/>
</dbReference>
<dbReference type="InterPro" id="IPR004412">
    <property type="entry name" value="GatA"/>
</dbReference>
<keyword evidence="4" id="KW-0808">Transferase</keyword>
<dbReference type="GO" id="GO:0032543">
    <property type="term" value="P:mitochondrial translation"/>
    <property type="evidence" value="ECO:0007669"/>
    <property type="project" value="UniProtKB-UniRule"/>
</dbReference>
<keyword evidence="10" id="KW-0012">Acyltransferase</keyword>
<feature type="compositionally biased region" description="Polar residues" evidence="12">
    <location>
        <begin position="349"/>
        <end position="388"/>
    </location>
</feature>
<accession>A0A316U9E4</accession>
<evidence type="ECO:0000256" key="6">
    <source>
        <dbReference type="ARBA" id="ARBA00022840"/>
    </source>
</evidence>
<dbReference type="PRINTS" id="PR00979">
    <property type="entry name" value="TAFAZZIN"/>
</dbReference>
<dbReference type="Gene3D" id="3.90.1300.10">
    <property type="entry name" value="Amidase signature (AS) domain"/>
    <property type="match status" value="1"/>
</dbReference>
<dbReference type="EMBL" id="KZ819326">
    <property type="protein sequence ID" value="PWN21003.1"/>
    <property type="molecule type" value="Genomic_DNA"/>
</dbReference>
<dbReference type="HAMAP" id="MF_00120">
    <property type="entry name" value="GatA"/>
    <property type="match status" value="1"/>
</dbReference>
<keyword evidence="9" id="KW-0472">Membrane</keyword>
<evidence type="ECO:0000256" key="10">
    <source>
        <dbReference type="ARBA" id="ARBA00023315"/>
    </source>
</evidence>
<evidence type="ECO:0000256" key="5">
    <source>
        <dbReference type="ARBA" id="ARBA00022741"/>
    </source>
</evidence>
<evidence type="ECO:0000259" key="13">
    <source>
        <dbReference type="SMART" id="SM00563"/>
    </source>
</evidence>
<dbReference type="GO" id="GO:0006644">
    <property type="term" value="P:phospholipid metabolic process"/>
    <property type="evidence" value="ECO:0007669"/>
    <property type="project" value="InterPro"/>
</dbReference>
<protein>
    <recommendedName>
        <fullName evidence="11">Glutamyl-tRNA(Gln) amidotransferase subunit A, mitochondrial</fullName>
        <shortName evidence="11">Glu-AdT subunit A</shortName>
        <ecNumber evidence="11">6.3.5.7</ecNumber>
    </recommendedName>
</protein>
<feature type="active site" description="Charge relay system" evidence="11">
    <location>
        <position position="439"/>
    </location>
</feature>
<comment type="catalytic activity">
    <reaction evidence="11">
        <text>L-glutamyl-tRNA(Gln) + L-glutamine + ATP + H2O = L-glutaminyl-tRNA(Gln) + L-glutamate + ADP + phosphate + H(+)</text>
        <dbReference type="Rhea" id="RHEA:17521"/>
        <dbReference type="Rhea" id="RHEA-COMP:9681"/>
        <dbReference type="Rhea" id="RHEA-COMP:9684"/>
        <dbReference type="ChEBI" id="CHEBI:15377"/>
        <dbReference type="ChEBI" id="CHEBI:15378"/>
        <dbReference type="ChEBI" id="CHEBI:29985"/>
        <dbReference type="ChEBI" id="CHEBI:30616"/>
        <dbReference type="ChEBI" id="CHEBI:43474"/>
        <dbReference type="ChEBI" id="CHEBI:58359"/>
        <dbReference type="ChEBI" id="CHEBI:78520"/>
        <dbReference type="ChEBI" id="CHEBI:78521"/>
        <dbReference type="ChEBI" id="CHEBI:456216"/>
        <dbReference type="EC" id="6.3.5.7"/>
    </reaction>
</comment>
<evidence type="ECO:0000256" key="12">
    <source>
        <dbReference type="SAM" id="MobiDB-lite"/>
    </source>
</evidence>
<evidence type="ECO:0000256" key="11">
    <source>
        <dbReference type="HAMAP-Rule" id="MF_03150"/>
    </source>
</evidence>
<keyword evidence="11" id="KW-0496">Mitochondrion</keyword>
<dbReference type="GO" id="GO:0005524">
    <property type="term" value="F:ATP binding"/>
    <property type="evidence" value="ECO:0007669"/>
    <property type="project" value="UniProtKB-KW"/>
</dbReference>
<dbReference type="InterPro" id="IPR000120">
    <property type="entry name" value="Amidase"/>
</dbReference>
<dbReference type="GeneID" id="37015577"/>
<keyword evidence="5 11" id="KW-0547">Nucleotide-binding</keyword>
<evidence type="ECO:0000256" key="4">
    <source>
        <dbReference type="ARBA" id="ARBA00022679"/>
    </source>
</evidence>
<dbReference type="GO" id="GO:0005739">
    <property type="term" value="C:mitochondrion"/>
    <property type="evidence" value="ECO:0007669"/>
    <property type="project" value="UniProtKB-SubCell"/>
</dbReference>
<keyword evidence="3 11" id="KW-0436">Ligase</keyword>
<dbReference type="InterPro" id="IPR002123">
    <property type="entry name" value="Plipid/glycerol_acylTrfase"/>
</dbReference>
<evidence type="ECO:0000256" key="3">
    <source>
        <dbReference type="ARBA" id="ARBA00022598"/>
    </source>
</evidence>
<evidence type="ECO:0000256" key="2">
    <source>
        <dbReference type="ARBA" id="ARBA00010524"/>
    </source>
</evidence>
<dbReference type="AlphaFoldDB" id="A0A316U9E4"/>
<dbReference type="InterPro" id="IPR036928">
    <property type="entry name" value="AS_sf"/>
</dbReference>
<comment type="similarity">
    <text evidence="2">Belongs to the taffazin family.</text>
</comment>
<keyword evidence="6 11" id="KW-0067">ATP-binding</keyword>
<dbReference type="SMART" id="SM00563">
    <property type="entry name" value="PlsC"/>
    <property type="match status" value="1"/>
</dbReference>
<evidence type="ECO:0000256" key="9">
    <source>
        <dbReference type="ARBA" id="ARBA00023136"/>
    </source>
</evidence>
<dbReference type="OrthoDB" id="421993at2759"/>
<evidence type="ECO:0000313" key="15">
    <source>
        <dbReference type="Proteomes" id="UP000245942"/>
    </source>
</evidence>
<proteinExistence type="inferred from homology"/>
<evidence type="ECO:0000256" key="7">
    <source>
        <dbReference type="ARBA" id="ARBA00022917"/>
    </source>
</evidence>
<feature type="active site" description="Acyl-ester intermediate" evidence="11">
    <location>
        <position position="545"/>
    </location>
</feature>
<dbReference type="InterPro" id="IPR023631">
    <property type="entry name" value="Amidase_dom"/>
</dbReference>
<evidence type="ECO:0000313" key="14">
    <source>
        <dbReference type="EMBL" id="PWN21003.1"/>
    </source>
</evidence>
<dbReference type="Pfam" id="PF01425">
    <property type="entry name" value="Amidase"/>
    <property type="match status" value="1"/>
</dbReference>
<dbReference type="Pfam" id="PF01553">
    <property type="entry name" value="Acyltransferase"/>
    <property type="match status" value="1"/>
</dbReference>
<keyword evidence="8" id="KW-0443">Lipid metabolism</keyword>
<dbReference type="InterPro" id="IPR000872">
    <property type="entry name" value="Tafazzin"/>
</dbReference>
<dbReference type="PANTHER" id="PTHR11895">
    <property type="entry name" value="TRANSAMIDASE"/>
    <property type="match status" value="1"/>
</dbReference>
<reference evidence="14 15" key="1">
    <citation type="journal article" date="2018" name="Mol. Biol. Evol.">
        <title>Broad Genomic Sampling Reveals a Smut Pathogenic Ancestry of the Fungal Clade Ustilaginomycotina.</title>
        <authorList>
            <person name="Kijpornyongpan T."/>
            <person name="Mondo S.J."/>
            <person name="Barry K."/>
            <person name="Sandor L."/>
            <person name="Lee J."/>
            <person name="Lipzen A."/>
            <person name="Pangilinan J."/>
            <person name="LaButti K."/>
            <person name="Hainaut M."/>
            <person name="Henrissat B."/>
            <person name="Grigoriev I.V."/>
            <person name="Spatafora J.W."/>
            <person name="Aime M.C."/>
        </authorList>
    </citation>
    <scope>NUCLEOTIDE SEQUENCE [LARGE SCALE GENOMIC DNA]</scope>
    <source>
        <strain evidence="14 15">MCA 4718</strain>
    </source>
</reference>
<evidence type="ECO:0000256" key="8">
    <source>
        <dbReference type="ARBA" id="ARBA00023098"/>
    </source>
</evidence>
<sequence length="909" mass="97328">MGIRPYVSFVASFAKYLTNVHSSSCKVNGLDNFLQILADEARRGEGRGVLTYANHISVVDDPAVWGCMPMSAFQDCATTRWTLGASDILFTNRIVRLFFDYGQVIPTDRGRGIFQPALDTAIQKLDEGQWTHLFPEGYVNLSRKMVLRRFKWGLSRLLLESKRRPRVVPIWIEGFDQMMPDPRGFPKFVPRPFANLSITFGDPIDHAGSSLDLLLSELRKQQSLNPAWWQDEDKEMERIRSALPSDQRSQVDAPAIPVPSPSSFPSLAPHVVTPQGWSEPPVDSPAHRAMVASAQDAQKAMAARSSLAELLRRELAALGVKTRKARGEPEGEVGHLVHTLMPEEDSKTAAAQTSRQAPTSTSRVHQRSYSTSARRCHPSTSAAGSATSNFNAATSRSANLASSGVLDAYNCFNSRAAPAPSSATTTASGPLSGCTISVKDNICTQDMPTTASSLMLKDYASSYDATVVSLLRSAGADIVGKTNCDEFGMGSDNVHSHFGPVINPAMGGREAEEQKRSAGGSSGGAAASVKAGYCRIAIGSDTGGSIRLPASYCGLWGLKPSYGLISRWGLISYADSLDTIGVLADNWSECQETFDVLSAPDKKDPTSAGEQVRSAADEVADEALSKFSSSSAPGTEGCLRGLRIGIPTTLFPSSLDAQVLPSFSRLLCHLEDHLGASIIPVELPSTGLALSAYYVIASAEASSNLARYDGVRYGFRSEEEKLPGEHPYAATRSTGFGEEVRKRILLGTHALSADAFDNTFLAAQRIRQTIKDEFDQVFRIPNVLHGRGAQTEQHAPSALSAGSQEGVDVLLHPSAVNTAPLLSALMPSSSTEEACPVGFSAPAGSAGLDEYVQDLLTVSSSLAGLPSVSMPLGRGAQDGWPIGMMATSQWGMEKVLGQLAEGLQTYRIE</sequence>
<feature type="domain" description="Phospholipid/glycerol acyltransferase" evidence="13">
    <location>
        <begin position="49"/>
        <end position="175"/>
    </location>
</feature>
<dbReference type="GO" id="GO:0030956">
    <property type="term" value="C:glutamyl-tRNA(Gln) amidotransferase complex"/>
    <property type="evidence" value="ECO:0007669"/>
    <property type="project" value="UniProtKB-UniRule"/>
</dbReference>
<organism evidence="14 15">
    <name type="scientific">Pseudomicrostroma glucosiphilum</name>
    <dbReference type="NCBI Taxonomy" id="1684307"/>
    <lineage>
        <taxon>Eukaryota</taxon>
        <taxon>Fungi</taxon>
        <taxon>Dikarya</taxon>
        <taxon>Basidiomycota</taxon>
        <taxon>Ustilaginomycotina</taxon>
        <taxon>Exobasidiomycetes</taxon>
        <taxon>Microstromatales</taxon>
        <taxon>Microstromatales incertae sedis</taxon>
        <taxon>Pseudomicrostroma</taxon>
    </lineage>
</organism>
<comment type="subunit">
    <text evidence="11">Subunit of the heterotrimeric GatCAB amidotransferase (AdT) complex, composed of A, B and C subunits.</text>
</comment>
<dbReference type="RefSeq" id="XP_025348163.1">
    <property type="nucleotide sequence ID" value="XM_025493843.1"/>
</dbReference>
<dbReference type="SUPFAM" id="SSF69593">
    <property type="entry name" value="Glycerol-3-phosphate (1)-acyltransferase"/>
    <property type="match status" value="1"/>
</dbReference>
<feature type="active site" description="Charge relay system" evidence="11">
    <location>
        <position position="521"/>
    </location>
</feature>
<dbReference type="GO" id="GO:0070681">
    <property type="term" value="P:glutaminyl-tRNAGln biosynthesis via transamidation"/>
    <property type="evidence" value="ECO:0007669"/>
    <property type="project" value="UniProtKB-UniRule"/>
</dbReference>
<evidence type="ECO:0000256" key="1">
    <source>
        <dbReference type="ARBA" id="ARBA00004370"/>
    </source>
</evidence>
<keyword evidence="7 11" id="KW-0648">Protein biosynthesis</keyword>
<feature type="region of interest" description="Disordered" evidence="12">
    <location>
        <begin position="344"/>
        <end position="388"/>
    </location>
</feature>
<keyword evidence="15" id="KW-1185">Reference proteome</keyword>
<comment type="subcellular location">
    <subcellularLocation>
        <location evidence="1">Membrane</location>
    </subcellularLocation>
    <subcellularLocation>
        <location evidence="11">Mitochondrion</location>
    </subcellularLocation>
</comment>
<dbReference type="EC" id="6.3.5.7" evidence="11"/>
<dbReference type="GO" id="GO:0016746">
    <property type="term" value="F:acyltransferase activity"/>
    <property type="evidence" value="ECO:0007669"/>
    <property type="project" value="UniProtKB-KW"/>
</dbReference>
<gene>
    <name evidence="14" type="ORF">BCV69DRAFT_293602</name>
</gene>